<dbReference type="PANTHER" id="PTHR35490:SF2">
    <property type="entry name" value="BACTERIOPHAGE N4 ADSORPTION B PROTEIN"/>
    <property type="match status" value="1"/>
</dbReference>
<evidence type="ECO:0000313" key="4">
    <source>
        <dbReference type="Proteomes" id="UP001159364"/>
    </source>
</evidence>
<dbReference type="PANTHER" id="PTHR35490">
    <property type="entry name" value="BACTERIOPHAGE N4 ADSORPTION B PROTEIN"/>
    <property type="match status" value="1"/>
</dbReference>
<sequence length="464" mass="51090">MPTFTAVALDRLLEPAASKSFVKNPPPKANTLPTTDPVTNSGLERQNSISNIDRRVNRPQLTPALYATPEATPVPYSPSSFTPSPYIVNHKRRGPHLLKSFSQDDMTLQGKPLNKDDIIVDSKNAGIIAVESTVGPFVAFTTDTYGVPTKGVDGDSVLGEPANGVHLAEENDKSASHDIETGSSNGKTLSSDVEYCLALEKDVTGHDEFERDSETEEFYDLQESMSYTGNTDGEENSGAESSLKLIDLTPTGESFDAQEEVSPEAGLRLSLSGIEAELRGIRFNLLVETERRKQSEEALHNTQNHWERVREQLSLVGLTVPAVPTSSADTEQTYPVEHLCQQVHLARFISETVGRGIARAEMEMEMEAQIEVKNFEIARLSDRLQYYEAVNREMSQRNQEAIDMARRNRQLKKRRRRWVWGSIAAAVTLGTAALAWSFLPAGEGLSSGSDSEAPEHKNAASEQL</sequence>
<evidence type="ECO:0000313" key="3">
    <source>
        <dbReference type="EMBL" id="KAJ8770656.1"/>
    </source>
</evidence>
<name>A0AAV8TVY7_9ROSI</name>
<gene>
    <name evidence="3" type="ORF">K2173_021303</name>
</gene>
<organism evidence="3 4">
    <name type="scientific">Erythroxylum novogranatense</name>
    <dbReference type="NCBI Taxonomy" id="1862640"/>
    <lineage>
        <taxon>Eukaryota</taxon>
        <taxon>Viridiplantae</taxon>
        <taxon>Streptophyta</taxon>
        <taxon>Embryophyta</taxon>
        <taxon>Tracheophyta</taxon>
        <taxon>Spermatophyta</taxon>
        <taxon>Magnoliopsida</taxon>
        <taxon>eudicotyledons</taxon>
        <taxon>Gunneridae</taxon>
        <taxon>Pentapetalae</taxon>
        <taxon>rosids</taxon>
        <taxon>fabids</taxon>
        <taxon>Malpighiales</taxon>
        <taxon>Erythroxylaceae</taxon>
        <taxon>Erythroxylum</taxon>
    </lineage>
</organism>
<comment type="caution">
    <text evidence="3">The sequence shown here is derived from an EMBL/GenBank/DDBJ whole genome shotgun (WGS) entry which is preliminary data.</text>
</comment>
<keyword evidence="2" id="KW-1133">Transmembrane helix</keyword>
<dbReference type="Proteomes" id="UP001159364">
    <property type="component" value="Linkage Group LG03"/>
</dbReference>
<evidence type="ECO:0000256" key="2">
    <source>
        <dbReference type="SAM" id="Phobius"/>
    </source>
</evidence>
<proteinExistence type="predicted"/>
<feature type="compositionally biased region" description="Basic and acidic residues" evidence="1">
    <location>
        <begin position="453"/>
        <end position="464"/>
    </location>
</feature>
<dbReference type="AlphaFoldDB" id="A0AAV8TVY7"/>
<keyword evidence="4" id="KW-1185">Reference proteome</keyword>
<keyword evidence="2" id="KW-0472">Membrane</keyword>
<dbReference type="EMBL" id="JAIWQS010000003">
    <property type="protein sequence ID" value="KAJ8770656.1"/>
    <property type="molecule type" value="Genomic_DNA"/>
</dbReference>
<accession>A0AAV8TVY7</accession>
<reference evidence="3 4" key="1">
    <citation type="submission" date="2021-09" db="EMBL/GenBank/DDBJ databases">
        <title>Genomic insights and catalytic innovation underlie evolution of tropane alkaloids biosynthesis.</title>
        <authorList>
            <person name="Wang Y.-J."/>
            <person name="Tian T."/>
            <person name="Huang J.-P."/>
            <person name="Huang S.-X."/>
        </authorList>
    </citation>
    <scope>NUCLEOTIDE SEQUENCE [LARGE SCALE GENOMIC DNA]</scope>
    <source>
        <strain evidence="3">KIB-2018</strain>
        <tissue evidence="3">Leaf</tissue>
    </source>
</reference>
<feature type="compositionally biased region" description="Polar residues" evidence="1">
    <location>
        <begin position="31"/>
        <end position="44"/>
    </location>
</feature>
<feature type="region of interest" description="Disordered" evidence="1">
    <location>
        <begin position="444"/>
        <end position="464"/>
    </location>
</feature>
<protein>
    <submittedName>
        <fullName evidence="3">Uncharacterized protein</fullName>
    </submittedName>
</protein>
<feature type="region of interest" description="Disordered" evidence="1">
    <location>
        <begin position="18"/>
        <end position="44"/>
    </location>
</feature>
<keyword evidence="2" id="KW-0812">Transmembrane</keyword>
<feature type="transmembrane region" description="Helical" evidence="2">
    <location>
        <begin position="418"/>
        <end position="439"/>
    </location>
</feature>
<evidence type="ECO:0000256" key="1">
    <source>
        <dbReference type="SAM" id="MobiDB-lite"/>
    </source>
</evidence>